<dbReference type="EMBL" id="JAHYXK010000006">
    <property type="protein sequence ID" value="MBW7467353.1"/>
    <property type="molecule type" value="Genomic_DNA"/>
</dbReference>
<keyword evidence="3" id="KW-1185">Reference proteome</keyword>
<dbReference type="Proteomes" id="UP000813018">
    <property type="component" value="Unassembled WGS sequence"/>
</dbReference>
<keyword evidence="2" id="KW-0540">Nuclease</keyword>
<dbReference type="Gene3D" id="3.40.960.10">
    <property type="entry name" value="VSR Endonuclease"/>
    <property type="match status" value="1"/>
</dbReference>
<reference evidence="2 3" key="1">
    <citation type="journal article" date="2016" name="Int. J. Syst. Evol. Microbiol.">
        <title>Pontibacter aydingkolensis sp. nov., isolated from soil of a salt lake.</title>
        <authorList>
            <person name="Osman G."/>
            <person name="Zhang T."/>
            <person name="Lou K."/>
            <person name="Gao Y."/>
            <person name="Chang W."/>
            <person name="Lin Q."/>
            <person name="Yang H.M."/>
            <person name="Huo X.D."/>
            <person name="Wang N."/>
        </authorList>
    </citation>
    <scope>NUCLEOTIDE SEQUENCE [LARGE SCALE GENOMIC DNA]</scope>
    <source>
        <strain evidence="2 3">KACC 19255</strain>
    </source>
</reference>
<name>A0ABS7CUA9_9BACT</name>
<dbReference type="PANTHER" id="PTHR38590">
    <property type="entry name" value="BLL0828 PROTEIN"/>
    <property type="match status" value="1"/>
</dbReference>
<comment type="caution">
    <text evidence="2">The sequence shown here is derived from an EMBL/GenBank/DDBJ whole genome shotgun (WGS) entry which is preliminary data.</text>
</comment>
<keyword evidence="2" id="KW-0378">Hydrolase</keyword>
<gene>
    <name evidence="2" type="ORF">K0O23_09745</name>
</gene>
<accession>A0ABS7CUA9</accession>
<dbReference type="PANTHER" id="PTHR38590:SF1">
    <property type="entry name" value="BLL0828 PROTEIN"/>
    <property type="match status" value="1"/>
</dbReference>
<proteinExistence type="predicted"/>
<evidence type="ECO:0000313" key="2">
    <source>
        <dbReference type="EMBL" id="MBW7467353.1"/>
    </source>
</evidence>
<dbReference type="Pfam" id="PF04480">
    <property type="entry name" value="DUF559"/>
    <property type="match status" value="1"/>
</dbReference>
<dbReference type="GO" id="GO:0004519">
    <property type="term" value="F:endonuclease activity"/>
    <property type="evidence" value="ECO:0007669"/>
    <property type="project" value="UniProtKB-KW"/>
</dbReference>
<dbReference type="InterPro" id="IPR011335">
    <property type="entry name" value="Restrct_endonuc-II-like"/>
</dbReference>
<sequence length="125" mass="14884">MKYMHIPYKPYLKELARQLCNNSTLGEVLLWRELKGGALLGLDFHRQKPLDSFIVDFYCPQLMLAVEIDGDSHDYKFEEDMLRQRRLEQLGVRFLRFTDRQVKQEMANVLREIGQWVSERQGTHP</sequence>
<keyword evidence="2" id="KW-0255">Endonuclease</keyword>
<protein>
    <submittedName>
        <fullName evidence="2">Endonuclease domain-containing protein</fullName>
    </submittedName>
</protein>
<dbReference type="SUPFAM" id="SSF52980">
    <property type="entry name" value="Restriction endonuclease-like"/>
    <property type="match status" value="1"/>
</dbReference>
<evidence type="ECO:0000313" key="3">
    <source>
        <dbReference type="Proteomes" id="UP000813018"/>
    </source>
</evidence>
<feature type="domain" description="DUF559" evidence="1">
    <location>
        <begin position="12"/>
        <end position="115"/>
    </location>
</feature>
<dbReference type="InterPro" id="IPR007569">
    <property type="entry name" value="DUF559"/>
</dbReference>
<dbReference type="CDD" id="cd01038">
    <property type="entry name" value="Endonuclease_DUF559"/>
    <property type="match status" value="1"/>
</dbReference>
<organism evidence="2 3">
    <name type="scientific">Pontibacter aydingkolensis</name>
    <dbReference type="NCBI Taxonomy" id="1911536"/>
    <lineage>
        <taxon>Bacteria</taxon>
        <taxon>Pseudomonadati</taxon>
        <taxon>Bacteroidota</taxon>
        <taxon>Cytophagia</taxon>
        <taxon>Cytophagales</taxon>
        <taxon>Hymenobacteraceae</taxon>
        <taxon>Pontibacter</taxon>
    </lineage>
</organism>
<dbReference type="RefSeq" id="WP_219877231.1">
    <property type="nucleotide sequence ID" value="NZ_JAHYXK010000006.1"/>
</dbReference>
<evidence type="ECO:0000259" key="1">
    <source>
        <dbReference type="Pfam" id="PF04480"/>
    </source>
</evidence>
<dbReference type="InterPro" id="IPR047216">
    <property type="entry name" value="Endonuclease_DUF559_bact"/>
</dbReference>